<sequence length="173" mass="18825">MKRLFLTLLAALIPAFAFADEASATMKQEAEKCAKALLVPDYDAFIVFSHKRIVDGMGGKEKMTATLKQGMEQMKAQGVAIEKVTVGEPGKVEKIDGWMVGLIPQTLLMKVPGGTLEQESHLLGISEDEGKKWVFVDAAGIPKAQLEQIFPEIAGKIEVPARKKPVMKKDEGS</sequence>
<keyword evidence="1" id="KW-0732">Signal</keyword>
<evidence type="ECO:0000313" key="2">
    <source>
        <dbReference type="EMBL" id="QJE97272.1"/>
    </source>
</evidence>
<dbReference type="Proteomes" id="UP000501812">
    <property type="component" value="Chromosome"/>
</dbReference>
<name>A0A858RK87_9BACT</name>
<dbReference type="RefSeq" id="WP_169455672.1">
    <property type="nucleotide sequence ID" value="NZ_CP051774.1"/>
</dbReference>
<evidence type="ECO:0000256" key="1">
    <source>
        <dbReference type="SAM" id="SignalP"/>
    </source>
</evidence>
<dbReference type="KEGG" id="luo:HHL09_16240"/>
<feature type="signal peptide" evidence="1">
    <location>
        <begin position="1"/>
        <end position="19"/>
    </location>
</feature>
<accession>A0A858RK87</accession>
<evidence type="ECO:0000313" key="3">
    <source>
        <dbReference type="Proteomes" id="UP000501812"/>
    </source>
</evidence>
<evidence type="ECO:0008006" key="4">
    <source>
        <dbReference type="Google" id="ProtNLM"/>
    </source>
</evidence>
<proteinExistence type="predicted"/>
<dbReference type="AlphaFoldDB" id="A0A858RK87"/>
<feature type="chain" id="PRO_5032316101" description="DUF4440 domain-containing protein" evidence="1">
    <location>
        <begin position="20"/>
        <end position="173"/>
    </location>
</feature>
<protein>
    <recommendedName>
        <fullName evidence="4">DUF4440 domain-containing protein</fullName>
    </recommendedName>
</protein>
<dbReference type="EMBL" id="CP051774">
    <property type="protein sequence ID" value="QJE97272.1"/>
    <property type="molecule type" value="Genomic_DNA"/>
</dbReference>
<organism evidence="2 3">
    <name type="scientific">Luteolibacter luteus</name>
    <dbReference type="NCBI Taxonomy" id="2728835"/>
    <lineage>
        <taxon>Bacteria</taxon>
        <taxon>Pseudomonadati</taxon>
        <taxon>Verrucomicrobiota</taxon>
        <taxon>Verrucomicrobiia</taxon>
        <taxon>Verrucomicrobiales</taxon>
        <taxon>Verrucomicrobiaceae</taxon>
        <taxon>Luteolibacter</taxon>
    </lineage>
</organism>
<keyword evidence="3" id="KW-1185">Reference proteome</keyword>
<gene>
    <name evidence="2" type="ORF">HHL09_16240</name>
</gene>
<reference evidence="2 3" key="1">
    <citation type="submission" date="2020-04" db="EMBL/GenBank/DDBJ databases">
        <title>Luteolibacter sp. G-1-1-1 isolated from soil.</title>
        <authorList>
            <person name="Dahal R.H."/>
        </authorList>
    </citation>
    <scope>NUCLEOTIDE SEQUENCE [LARGE SCALE GENOMIC DNA]</scope>
    <source>
        <strain evidence="2 3">G-1-1-1</strain>
    </source>
</reference>